<dbReference type="OrthoDB" id="21678at2759"/>
<keyword evidence="2" id="KW-1185">Reference proteome</keyword>
<gene>
    <name evidence="1" type="ORF">FRX31_021596</name>
</gene>
<dbReference type="InterPro" id="IPR037804">
    <property type="entry name" value="SGF73"/>
</dbReference>
<dbReference type="AlphaFoldDB" id="A0A7J6VUN3"/>
<organism evidence="1 2">
    <name type="scientific">Thalictrum thalictroides</name>
    <name type="common">Rue-anemone</name>
    <name type="synonym">Anemone thalictroides</name>
    <dbReference type="NCBI Taxonomy" id="46969"/>
    <lineage>
        <taxon>Eukaryota</taxon>
        <taxon>Viridiplantae</taxon>
        <taxon>Streptophyta</taxon>
        <taxon>Embryophyta</taxon>
        <taxon>Tracheophyta</taxon>
        <taxon>Spermatophyta</taxon>
        <taxon>Magnoliopsida</taxon>
        <taxon>Ranunculales</taxon>
        <taxon>Ranunculaceae</taxon>
        <taxon>Thalictroideae</taxon>
        <taxon>Thalictrum</taxon>
    </lineage>
</organism>
<dbReference type="GO" id="GO:0000124">
    <property type="term" value="C:SAGA complex"/>
    <property type="evidence" value="ECO:0007669"/>
    <property type="project" value="InterPro"/>
</dbReference>
<evidence type="ECO:0000313" key="1">
    <source>
        <dbReference type="EMBL" id="KAF5188816.1"/>
    </source>
</evidence>
<name>A0A7J6VUN3_THATH</name>
<protein>
    <submittedName>
        <fullName evidence="1">Saga-associated factor</fullName>
    </submittedName>
</protein>
<dbReference type="PANTHER" id="PTHR47805:SF1">
    <property type="entry name" value="SAGA-ASSOCIATED FACTOR 73"/>
    <property type="match status" value="1"/>
</dbReference>
<evidence type="ECO:0000313" key="2">
    <source>
        <dbReference type="Proteomes" id="UP000554482"/>
    </source>
</evidence>
<proteinExistence type="predicted"/>
<sequence length="177" mass="19890">MPANNLSYISITLETDPPVPLATKMYHSQRNLRLRSTLSHLYQEASTNDHCSEDPTRLQENVMLPSRVSSPKDFFHDPESDELQKKMDAYSLVTVWEPDQILSTSSELCSESSRGYKLSMDLSNQYRDNNISRSAHSVDTSTVGKRRSRYLSTSYSFNGNSGTSLGTMQQKGSVPVV</sequence>
<accession>A0A7J6VUN3</accession>
<reference evidence="1 2" key="1">
    <citation type="submission" date="2020-06" db="EMBL/GenBank/DDBJ databases">
        <title>Transcriptomic and genomic resources for Thalictrum thalictroides and T. hernandezii: Facilitating candidate gene discovery in an emerging model plant lineage.</title>
        <authorList>
            <person name="Arias T."/>
            <person name="Riano-Pachon D.M."/>
            <person name="Di Stilio V.S."/>
        </authorList>
    </citation>
    <scope>NUCLEOTIDE SEQUENCE [LARGE SCALE GENOMIC DNA]</scope>
    <source>
        <strain evidence="2">cv. WT478/WT964</strain>
        <tissue evidence="1">Leaves</tissue>
    </source>
</reference>
<comment type="caution">
    <text evidence="1">The sequence shown here is derived from an EMBL/GenBank/DDBJ whole genome shotgun (WGS) entry which is preliminary data.</text>
</comment>
<dbReference type="Proteomes" id="UP000554482">
    <property type="component" value="Unassembled WGS sequence"/>
</dbReference>
<dbReference type="PANTHER" id="PTHR47805">
    <property type="entry name" value="SAGA-ASSOCIATED FACTOR 73"/>
    <property type="match status" value="1"/>
</dbReference>
<dbReference type="EMBL" id="JABWDY010026285">
    <property type="protein sequence ID" value="KAF5188816.1"/>
    <property type="molecule type" value="Genomic_DNA"/>
</dbReference>